<evidence type="ECO:0000256" key="2">
    <source>
        <dbReference type="ARBA" id="ARBA00023125"/>
    </source>
</evidence>
<protein>
    <submittedName>
        <fullName evidence="6">cAMP-binding domain of CRP or a regulatory subunit of cAMP-dependent protein kinases</fullName>
    </submittedName>
</protein>
<evidence type="ECO:0000313" key="6">
    <source>
        <dbReference type="EMBL" id="SNT16026.1"/>
    </source>
</evidence>
<dbReference type="InterPro" id="IPR014710">
    <property type="entry name" value="RmlC-like_jellyroll"/>
</dbReference>
<gene>
    <name evidence="6" type="ORF">SAMN05421812_103456</name>
</gene>
<dbReference type="InterPro" id="IPR012318">
    <property type="entry name" value="HTH_CRP"/>
</dbReference>
<dbReference type="Gene3D" id="2.60.120.10">
    <property type="entry name" value="Jelly Rolls"/>
    <property type="match status" value="1"/>
</dbReference>
<evidence type="ECO:0000313" key="7">
    <source>
        <dbReference type="Proteomes" id="UP000198362"/>
    </source>
</evidence>
<keyword evidence="2" id="KW-0238">DNA-binding</keyword>
<dbReference type="SUPFAM" id="SSF46785">
    <property type="entry name" value="Winged helix' DNA-binding domain"/>
    <property type="match status" value="1"/>
</dbReference>
<dbReference type="EMBL" id="FZPH01000003">
    <property type="protein sequence ID" value="SNT16026.1"/>
    <property type="molecule type" value="Genomic_DNA"/>
</dbReference>
<dbReference type="Proteomes" id="UP000198362">
    <property type="component" value="Unassembled WGS sequence"/>
</dbReference>
<dbReference type="PROSITE" id="PS50042">
    <property type="entry name" value="CNMP_BINDING_3"/>
    <property type="match status" value="1"/>
</dbReference>
<keyword evidence="6" id="KW-0808">Transferase</keyword>
<dbReference type="CDD" id="cd00038">
    <property type="entry name" value="CAP_ED"/>
    <property type="match status" value="1"/>
</dbReference>
<dbReference type="SMART" id="SM00419">
    <property type="entry name" value="HTH_CRP"/>
    <property type="match status" value="1"/>
</dbReference>
<keyword evidence="3" id="KW-0804">Transcription</keyword>
<proteinExistence type="predicted"/>
<dbReference type="InterPro" id="IPR036388">
    <property type="entry name" value="WH-like_DNA-bd_sf"/>
</dbReference>
<evidence type="ECO:0000259" key="4">
    <source>
        <dbReference type="PROSITE" id="PS50042"/>
    </source>
</evidence>
<dbReference type="Pfam" id="PF13545">
    <property type="entry name" value="HTH_Crp_2"/>
    <property type="match status" value="1"/>
</dbReference>
<dbReference type="PROSITE" id="PS51063">
    <property type="entry name" value="HTH_CRP_2"/>
    <property type="match status" value="1"/>
</dbReference>
<dbReference type="AlphaFoldDB" id="A0A239KC99"/>
<evidence type="ECO:0000259" key="5">
    <source>
        <dbReference type="PROSITE" id="PS51063"/>
    </source>
</evidence>
<dbReference type="RefSeq" id="WP_089246978.1">
    <property type="nucleotide sequence ID" value="NZ_FZPH01000003.1"/>
</dbReference>
<dbReference type="GO" id="GO:0016301">
    <property type="term" value="F:kinase activity"/>
    <property type="evidence" value="ECO:0007669"/>
    <property type="project" value="UniProtKB-KW"/>
</dbReference>
<dbReference type="Gene3D" id="1.10.10.10">
    <property type="entry name" value="Winged helix-like DNA-binding domain superfamily/Winged helix DNA-binding domain"/>
    <property type="match status" value="1"/>
</dbReference>
<organism evidence="6 7">
    <name type="scientific">Asanoa hainanensis</name>
    <dbReference type="NCBI Taxonomy" id="560556"/>
    <lineage>
        <taxon>Bacteria</taxon>
        <taxon>Bacillati</taxon>
        <taxon>Actinomycetota</taxon>
        <taxon>Actinomycetes</taxon>
        <taxon>Micromonosporales</taxon>
        <taxon>Micromonosporaceae</taxon>
        <taxon>Asanoa</taxon>
    </lineage>
</organism>
<dbReference type="OrthoDB" id="41390at2"/>
<feature type="domain" description="HTH crp-type" evidence="5">
    <location>
        <begin position="147"/>
        <end position="221"/>
    </location>
</feature>
<feature type="domain" description="Cyclic nucleotide-binding" evidence="4">
    <location>
        <begin position="39"/>
        <end position="112"/>
    </location>
</feature>
<dbReference type="SUPFAM" id="SSF51206">
    <property type="entry name" value="cAMP-binding domain-like"/>
    <property type="match status" value="1"/>
</dbReference>
<dbReference type="InterPro" id="IPR018490">
    <property type="entry name" value="cNMP-bd_dom_sf"/>
</dbReference>
<keyword evidence="7" id="KW-1185">Reference proteome</keyword>
<dbReference type="SMART" id="SM00100">
    <property type="entry name" value="cNMP"/>
    <property type="match status" value="1"/>
</dbReference>
<keyword evidence="1" id="KW-0805">Transcription regulation</keyword>
<dbReference type="GO" id="GO:0006355">
    <property type="term" value="P:regulation of DNA-templated transcription"/>
    <property type="evidence" value="ECO:0007669"/>
    <property type="project" value="InterPro"/>
</dbReference>
<name>A0A239KC99_9ACTN</name>
<accession>A0A239KC99</accession>
<evidence type="ECO:0000256" key="3">
    <source>
        <dbReference type="ARBA" id="ARBA00023163"/>
    </source>
</evidence>
<keyword evidence="6" id="KW-0418">Kinase</keyword>
<dbReference type="InterPro" id="IPR000595">
    <property type="entry name" value="cNMP-bd_dom"/>
</dbReference>
<dbReference type="GO" id="GO:0003677">
    <property type="term" value="F:DNA binding"/>
    <property type="evidence" value="ECO:0007669"/>
    <property type="project" value="UniProtKB-KW"/>
</dbReference>
<dbReference type="Pfam" id="PF00027">
    <property type="entry name" value="cNMP_binding"/>
    <property type="match status" value="1"/>
</dbReference>
<evidence type="ECO:0000256" key="1">
    <source>
        <dbReference type="ARBA" id="ARBA00023015"/>
    </source>
</evidence>
<reference evidence="6 7" key="1">
    <citation type="submission" date="2017-06" db="EMBL/GenBank/DDBJ databases">
        <authorList>
            <person name="Kim H.J."/>
            <person name="Triplett B.A."/>
        </authorList>
    </citation>
    <scope>NUCLEOTIDE SEQUENCE [LARGE SCALE GENOMIC DNA]</scope>
    <source>
        <strain evidence="6 7">CGMCC 4.5593</strain>
    </source>
</reference>
<sequence>MSQPNANEGRQQRFWDTLPAEAQDAFLAVGQPINAKIYDVLALQTDASGDILLIRSGLVKAIARAGQQKVLLSVHGAGALLGVTAYLAGRPTLAAVVAVEPTEAVRIGRAEFGAWLAQFPRIQADFHRAIAVRQLAGDETRIATASLSVSERLARLLLKVMEEPDDGSVDGRRTAVRLSQAELASCIGASLRSVTRSMASWRRRQIVIADERRSVVVRQPDALRRIAGLGR</sequence>
<dbReference type="InterPro" id="IPR036390">
    <property type="entry name" value="WH_DNA-bd_sf"/>
</dbReference>